<accession>A0A8J1TN60</accession>
<keyword evidence="2 3" id="KW-1015">Disulfide bond</keyword>
<dbReference type="Gene3D" id="2.10.25.10">
    <property type="entry name" value="Laminin"/>
    <property type="match status" value="1"/>
</dbReference>
<name>A0A8J1TN60_OWEFU</name>
<dbReference type="InterPro" id="IPR024731">
    <property type="entry name" value="NELL2-like_EGF"/>
</dbReference>
<sequence length="115" mass="12479">MAQLRRSRATWLAFLIICVMNVKNGIADLCIDNAIYCDVLTSICNNEIDPATSLPSCICLQGYEKDNFDVCVPEDPCLDPLINICNVNADCLPTGQLGGFVCSCFPGFEGDGYVC</sequence>
<evidence type="ECO:0000313" key="4">
    <source>
        <dbReference type="EMBL" id="CAH1802258.1"/>
    </source>
</evidence>
<feature type="non-terminal residue" evidence="4">
    <location>
        <position position="115"/>
    </location>
</feature>
<dbReference type="EMBL" id="CAIIXF020000012">
    <property type="protein sequence ID" value="CAH1802258.1"/>
    <property type="molecule type" value="Genomic_DNA"/>
</dbReference>
<keyword evidence="1 3" id="KW-0245">EGF-like domain</keyword>
<protein>
    <submittedName>
        <fullName evidence="4">Uncharacterized protein</fullName>
    </submittedName>
</protein>
<evidence type="ECO:0000256" key="2">
    <source>
        <dbReference type="ARBA" id="ARBA00023157"/>
    </source>
</evidence>
<reference evidence="4" key="1">
    <citation type="submission" date="2022-03" db="EMBL/GenBank/DDBJ databases">
        <authorList>
            <person name="Martin C."/>
        </authorList>
    </citation>
    <scope>NUCLEOTIDE SEQUENCE</scope>
</reference>
<feature type="disulfide bond" evidence="3">
    <location>
        <begin position="85"/>
        <end position="102"/>
    </location>
</feature>
<evidence type="ECO:0000256" key="3">
    <source>
        <dbReference type="PROSITE-ProRule" id="PRU00076"/>
    </source>
</evidence>
<organism evidence="4 5">
    <name type="scientific">Owenia fusiformis</name>
    <name type="common">Polychaete worm</name>
    <dbReference type="NCBI Taxonomy" id="6347"/>
    <lineage>
        <taxon>Eukaryota</taxon>
        <taxon>Metazoa</taxon>
        <taxon>Spiralia</taxon>
        <taxon>Lophotrochozoa</taxon>
        <taxon>Annelida</taxon>
        <taxon>Polychaeta</taxon>
        <taxon>Sedentaria</taxon>
        <taxon>Canalipalpata</taxon>
        <taxon>Sabellida</taxon>
        <taxon>Oweniida</taxon>
        <taxon>Oweniidae</taxon>
        <taxon>Owenia</taxon>
    </lineage>
</organism>
<comment type="caution">
    <text evidence="4">The sequence shown here is derived from an EMBL/GenBank/DDBJ whole genome shotgun (WGS) entry which is preliminary data.</text>
</comment>
<keyword evidence="5" id="KW-1185">Reference proteome</keyword>
<proteinExistence type="predicted"/>
<dbReference type="Pfam" id="PF12947">
    <property type="entry name" value="EGF_3"/>
    <property type="match status" value="1"/>
</dbReference>
<comment type="caution">
    <text evidence="3">Lacks conserved residue(s) required for the propagation of feature annotation.</text>
</comment>
<dbReference type="InterPro" id="IPR000742">
    <property type="entry name" value="EGF"/>
</dbReference>
<dbReference type="PROSITE" id="PS50026">
    <property type="entry name" value="EGF_3"/>
    <property type="match status" value="1"/>
</dbReference>
<evidence type="ECO:0000313" key="5">
    <source>
        <dbReference type="Proteomes" id="UP000749559"/>
    </source>
</evidence>
<gene>
    <name evidence="4" type="ORF">OFUS_LOCUS25959</name>
</gene>
<dbReference type="AlphaFoldDB" id="A0A8J1TN60"/>
<dbReference type="OrthoDB" id="286301at2759"/>
<dbReference type="Proteomes" id="UP000749559">
    <property type="component" value="Unassembled WGS sequence"/>
</dbReference>
<evidence type="ECO:0000256" key="1">
    <source>
        <dbReference type="ARBA" id="ARBA00022536"/>
    </source>
</evidence>